<feature type="compositionally biased region" description="Low complexity" evidence="1">
    <location>
        <begin position="220"/>
        <end position="232"/>
    </location>
</feature>
<proteinExistence type="predicted"/>
<feature type="compositionally biased region" description="Low complexity" evidence="1">
    <location>
        <begin position="1"/>
        <end position="20"/>
    </location>
</feature>
<keyword evidence="4" id="KW-1185">Reference proteome</keyword>
<name>A0A9P6JJU1_9AGAR</name>
<protein>
    <recommendedName>
        <fullName evidence="2">UBA domain-containing protein</fullName>
    </recommendedName>
</protein>
<dbReference type="PANTHER" id="PTHR10677:SF3">
    <property type="entry name" value="FI07626P-RELATED"/>
    <property type="match status" value="1"/>
</dbReference>
<dbReference type="GO" id="GO:0031593">
    <property type="term" value="F:polyubiquitin modification-dependent protein binding"/>
    <property type="evidence" value="ECO:0007669"/>
    <property type="project" value="TreeGrafter"/>
</dbReference>
<dbReference type="SMART" id="SM00727">
    <property type="entry name" value="STI1"/>
    <property type="match status" value="2"/>
</dbReference>
<feature type="region of interest" description="Disordered" evidence="1">
    <location>
        <begin position="1"/>
        <end position="34"/>
    </location>
</feature>
<dbReference type="GO" id="GO:0005829">
    <property type="term" value="C:cytosol"/>
    <property type="evidence" value="ECO:0007669"/>
    <property type="project" value="TreeGrafter"/>
</dbReference>
<evidence type="ECO:0000313" key="4">
    <source>
        <dbReference type="Proteomes" id="UP000807306"/>
    </source>
</evidence>
<organism evidence="3 4">
    <name type="scientific">Crepidotus variabilis</name>
    <dbReference type="NCBI Taxonomy" id="179855"/>
    <lineage>
        <taxon>Eukaryota</taxon>
        <taxon>Fungi</taxon>
        <taxon>Dikarya</taxon>
        <taxon>Basidiomycota</taxon>
        <taxon>Agaricomycotina</taxon>
        <taxon>Agaricomycetes</taxon>
        <taxon>Agaricomycetidae</taxon>
        <taxon>Agaricales</taxon>
        <taxon>Agaricineae</taxon>
        <taxon>Crepidotaceae</taxon>
        <taxon>Crepidotus</taxon>
    </lineage>
</organism>
<dbReference type="GO" id="GO:0006511">
    <property type="term" value="P:ubiquitin-dependent protein catabolic process"/>
    <property type="evidence" value="ECO:0007669"/>
    <property type="project" value="TreeGrafter"/>
</dbReference>
<feature type="region of interest" description="Disordered" evidence="1">
    <location>
        <begin position="162"/>
        <end position="232"/>
    </location>
</feature>
<comment type="caution">
    <text evidence="3">The sequence shown here is derived from an EMBL/GenBank/DDBJ whole genome shotgun (WGS) entry which is preliminary data.</text>
</comment>
<feature type="compositionally biased region" description="Polar residues" evidence="1">
    <location>
        <begin position="21"/>
        <end position="34"/>
    </location>
</feature>
<reference evidence="3" key="1">
    <citation type="submission" date="2020-11" db="EMBL/GenBank/DDBJ databases">
        <authorList>
            <consortium name="DOE Joint Genome Institute"/>
            <person name="Ahrendt S."/>
            <person name="Riley R."/>
            <person name="Andreopoulos W."/>
            <person name="Labutti K."/>
            <person name="Pangilinan J."/>
            <person name="Ruiz-Duenas F.J."/>
            <person name="Barrasa J.M."/>
            <person name="Sanchez-Garcia M."/>
            <person name="Camarero S."/>
            <person name="Miyauchi S."/>
            <person name="Serrano A."/>
            <person name="Linde D."/>
            <person name="Babiker R."/>
            <person name="Drula E."/>
            <person name="Ayuso-Fernandez I."/>
            <person name="Pacheco R."/>
            <person name="Padilla G."/>
            <person name="Ferreira P."/>
            <person name="Barriuso J."/>
            <person name="Kellner H."/>
            <person name="Castanera R."/>
            <person name="Alfaro M."/>
            <person name="Ramirez L."/>
            <person name="Pisabarro A.G."/>
            <person name="Kuo A."/>
            <person name="Tritt A."/>
            <person name="Lipzen A."/>
            <person name="He G."/>
            <person name="Yan M."/>
            <person name="Ng V."/>
            <person name="Cullen D."/>
            <person name="Martin F."/>
            <person name="Rosso M.-N."/>
            <person name="Henrissat B."/>
            <person name="Hibbett D."/>
            <person name="Martinez A.T."/>
            <person name="Grigoriev I.V."/>
        </authorList>
    </citation>
    <scope>NUCLEOTIDE SEQUENCE</scope>
    <source>
        <strain evidence="3">CBS 506.95</strain>
    </source>
</reference>
<gene>
    <name evidence="3" type="ORF">CPB83DRAFT_863409</name>
</gene>
<feature type="domain" description="UBA" evidence="2">
    <location>
        <begin position="280"/>
        <end position="324"/>
    </location>
</feature>
<dbReference type="EMBL" id="MU157924">
    <property type="protein sequence ID" value="KAF9523159.1"/>
    <property type="molecule type" value="Genomic_DNA"/>
</dbReference>
<evidence type="ECO:0000313" key="3">
    <source>
        <dbReference type="EMBL" id="KAF9523159.1"/>
    </source>
</evidence>
<dbReference type="Gene3D" id="1.10.8.10">
    <property type="entry name" value="DNA helicase RuvA subunit, C-terminal domain"/>
    <property type="match status" value="1"/>
</dbReference>
<dbReference type="SMART" id="SM00165">
    <property type="entry name" value="UBA"/>
    <property type="match status" value="1"/>
</dbReference>
<sequence>MVKGVSRSTASTSATGASSTPQQLPTMQTGQNVHDPLTQLNSHLGFGAMAGLNPFGEMGLNPNDPNMMQGMLNSPQFLQQMSSMMSNPAIIEQIIAMNPQMADMAPSMRAAFQDENFRRMVSNPENLQQMLRMSAMMRDSGMSGMGGMGGFGGAGAGGMPFGNPAASFPAPGNPNPSAPTPSTTTPATGAGGGAASSPPFNLFAGLGGAPPAPGAGTGAEGSTPGAAATPGANPLGMGFNPALMQQMLGLGAFGGQGAGGLGSYGAGAPTTPAAPADTRPPEERFQVQLQQLQDMGFTNATQNVRALLATAGNVQGAIDYIFGGGGMGP</sequence>
<evidence type="ECO:0000259" key="2">
    <source>
        <dbReference type="PROSITE" id="PS50030"/>
    </source>
</evidence>
<dbReference type="AlphaFoldDB" id="A0A9P6JJU1"/>
<dbReference type="InterPro" id="IPR015496">
    <property type="entry name" value="Ubiquilin"/>
</dbReference>
<dbReference type="SUPFAM" id="SSF46934">
    <property type="entry name" value="UBA-like"/>
    <property type="match status" value="1"/>
</dbReference>
<dbReference type="InterPro" id="IPR009060">
    <property type="entry name" value="UBA-like_sf"/>
</dbReference>
<dbReference type="OrthoDB" id="267397at2759"/>
<dbReference type="PROSITE" id="PS50030">
    <property type="entry name" value="UBA"/>
    <property type="match status" value="1"/>
</dbReference>
<accession>A0A9P6JJU1</accession>
<dbReference type="Pfam" id="PF23195">
    <property type="entry name" value="UBQLN1"/>
    <property type="match status" value="1"/>
</dbReference>
<dbReference type="PANTHER" id="PTHR10677">
    <property type="entry name" value="UBIQUILIN"/>
    <property type="match status" value="1"/>
</dbReference>
<dbReference type="InterPro" id="IPR015940">
    <property type="entry name" value="UBA"/>
</dbReference>
<dbReference type="Proteomes" id="UP000807306">
    <property type="component" value="Unassembled WGS sequence"/>
</dbReference>
<dbReference type="Pfam" id="PF00627">
    <property type="entry name" value="UBA"/>
    <property type="match status" value="1"/>
</dbReference>
<dbReference type="InterPro" id="IPR006636">
    <property type="entry name" value="STI1_HS-bd"/>
</dbReference>
<evidence type="ECO:0000256" key="1">
    <source>
        <dbReference type="SAM" id="MobiDB-lite"/>
    </source>
</evidence>